<dbReference type="EMBL" id="CAADHO010000003">
    <property type="protein sequence ID" value="VFQ44444.1"/>
    <property type="molecule type" value="Genomic_DNA"/>
</dbReference>
<evidence type="ECO:0000256" key="9">
    <source>
        <dbReference type="SAM" id="MobiDB-lite"/>
    </source>
</evidence>
<keyword evidence="5" id="KW-0732">Signal</keyword>
<keyword evidence="6" id="KW-0106">Calcium</keyword>
<evidence type="ECO:0000256" key="8">
    <source>
        <dbReference type="ARBA" id="ARBA00038263"/>
    </source>
</evidence>
<evidence type="ECO:0000256" key="7">
    <source>
        <dbReference type="ARBA" id="ARBA00023239"/>
    </source>
</evidence>
<dbReference type="Gene3D" id="2.160.20.10">
    <property type="entry name" value="Single-stranded right-handed beta-helix, Pectin lyase-like"/>
    <property type="match status" value="1"/>
</dbReference>
<dbReference type="InterPro" id="IPR012334">
    <property type="entry name" value="Pectin_lyas_fold"/>
</dbReference>
<dbReference type="AlphaFoldDB" id="A0A4U8YLV8"/>
<dbReference type="InterPro" id="IPR052052">
    <property type="entry name" value="Polysaccharide_Lyase_9"/>
</dbReference>
<dbReference type="Gene3D" id="2.60.120.200">
    <property type="match status" value="1"/>
</dbReference>
<evidence type="ECO:0000256" key="2">
    <source>
        <dbReference type="ARBA" id="ARBA00004613"/>
    </source>
</evidence>
<evidence type="ECO:0000256" key="5">
    <source>
        <dbReference type="ARBA" id="ARBA00022729"/>
    </source>
</evidence>
<evidence type="ECO:0000313" key="10">
    <source>
        <dbReference type="EMBL" id="VFQ44444.1"/>
    </source>
</evidence>
<evidence type="ECO:0000256" key="6">
    <source>
        <dbReference type="ARBA" id="ARBA00022837"/>
    </source>
</evidence>
<feature type="compositionally biased region" description="Acidic residues" evidence="9">
    <location>
        <begin position="434"/>
        <end position="443"/>
    </location>
</feature>
<evidence type="ECO:0000256" key="1">
    <source>
        <dbReference type="ARBA" id="ARBA00001913"/>
    </source>
</evidence>
<keyword evidence="4" id="KW-0479">Metal-binding</keyword>
<reference evidence="10 11" key="1">
    <citation type="submission" date="2019-03" db="EMBL/GenBank/DDBJ databases">
        <authorList>
            <person name="Nijsse B."/>
        </authorList>
    </citation>
    <scope>NUCLEOTIDE SEQUENCE [LARGE SCALE GENOMIC DNA]</scope>
    <source>
        <strain evidence="10">Desulfoluna butyratoxydans MSL71</strain>
    </source>
</reference>
<dbReference type="SUPFAM" id="SSF51126">
    <property type="entry name" value="Pectin lyase-like"/>
    <property type="match status" value="1"/>
</dbReference>
<organism evidence="10 11">
    <name type="scientific">Desulfoluna butyratoxydans</name>
    <dbReference type="NCBI Taxonomy" id="231438"/>
    <lineage>
        <taxon>Bacteria</taxon>
        <taxon>Pseudomonadati</taxon>
        <taxon>Thermodesulfobacteriota</taxon>
        <taxon>Desulfobacteria</taxon>
        <taxon>Desulfobacterales</taxon>
        <taxon>Desulfolunaceae</taxon>
        <taxon>Desulfoluna</taxon>
    </lineage>
</organism>
<dbReference type="Proteomes" id="UP000507962">
    <property type="component" value="Unassembled WGS sequence"/>
</dbReference>
<comment type="similarity">
    <text evidence="8">Belongs to the polysaccharide lyase 9 family.</text>
</comment>
<name>A0A4U8YLV8_9BACT</name>
<comment type="subcellular location">
    <subcellularLocation>
        <location evidence="2">Secreted</location>
    </subcellularLocation>
</comment>
<dbReference type="PANTHER" id="PTHR40088:SF1">
    <property type="entry name" value="PECTATE LYASE PEL9"/>
    <property type="match status" value="1"/>
</dbReference>
<protein>
    <submittedName>
        <fullName evidence="10">Pectin lyase fold/virulence factor</fullName>
    </submittedName>
</protein>
<dbReference type="GO" id="GO:0016837">
    <property type="term" value="F:carbon-oxygen lyase activity, acting on polysaccharides"/>
    <property type="evidence" value="ECO:0007669"/>
    <property type="project" value="TreeGrafter"/>
</dbReference>
<gene>
    <name evidence="10" type="ORF">MSL71_20930</name>
</gene>
<feature type="region of interest" description="Disordered" evidence="9">
    <location>
        <begin position="430"/>
        <end position="451"/>
    </location>
</feature>
<comment type="cofactor">
    <cofactor evidence="1">
        <name>Ca(2+)</name>
        <dbReference type="ChEBI" id="CHEBI:29108"/>
    </cofactor>
</comment>
<dbReference type="GO" id="GO:0005576">
    <property type="term" value="C:extracellular region"/>
    <property type="evidence" value="ECO:0007669"/>
    <property type="project" value="UniProtKB-SubCell"/>
</dbReference>
<keyword evidence="7 10" id="KW-0456">Lyase</keyword>
<dbReference type="GO" id="GO:0046872">
    <property type="term" value="F:metal ion binding"/>
    <property type="evidence" value="ECO:0007669"/>
    <property type="project" value="UniProtKB-KW"/>
</dbReference>
<keyword evidence="11" id="KW-1185">Reference proteome</keyword>
<dbReference type="PANTHER" id="PTHR40088">
    <property type="entry name" value="PECTATE LYASE (EUROFUNG)"/>
    <property type="match status" value="1"/>
</dbReference>
<dbReference type="InterPro" id="IPR013783">
    <property type="entry name" value="Ig-like_fold"/>
</dbReference>
<dbReference type="InterPro" id="IPR011050">
    <property type="entry name" value="Pectin_lyase_fold/virulence"/>
</dbReference>
<accession>A0A4U8YLV8</accession>
<proteinExistence type="inferred from homology"/>
<evidence type="ECO:0000313" key="11">
    <source>
        <dbReference type="Proteomes" id="UP000507962"/>
    </source>
</evidence>
<keyword evidence="3" id="KW-0964">Secreted</keyword>
<dbReference type="Gene3D" id="2.60.40.10">
    <property type="entry name" value="Immunoglobulins"/>
    <property type="match status" value="1"/>
</dbReference>
<evidence type="ECO:0000256" key="3">
    <source>
        <dbReference type="ARBA" id="ARBA00022525"/>
    </source>
</evidence>
<evidence type="ECO:0000256" key="4">
    <source>
        <dbReference type="ARBA" id="ARBA00022723"/>
    </source>
</evidence>
<sequence>MDERTRTKGAAGRCCMVMWAVLLMIGAGVAEVRAKALYVAPGGSDSVSYDSNTIDKPWASPRQAWFNARAGDTVYFRGGSYTISSEIDTKSSGNDGTSSSPITFRNYENEDVTFVSTLGSAKVFDIERNYNVVRGINFRGGGIFFHVGYNTTATNFTISHCTAEMTDGGDNVAFVKASIRAENLLMEHCTVRGPGFNVHQNTAGVIFFRSPGARVLHCEFSNSPIGIFYKHANEVNSPQIEIAYNYIHDTATRYSILTNTNYAYIHDNVIGVNNVNFRVNSENGGDGGDNNKIWYNTVFGAQLLLSDDADGARNNDIRGNVFTQEIPIHRYESTAHNSVMDENLHPSGTIVIENRVNYDLNAWRSHTGGSANSKLMGSTSADFVGGSSPSSLDGYALSSSSAGYMAIRRDVDGDGTSEAASMGAYIPLVGPQDGGDEPVDPDPPDSNVPVPRVDSVEVVDEVAGDDTIFMDDFESSSLSSDYSDYNAGDNTALSITSDQGFGGSSKSLVAKWFTAGQVSAGSVSYFFGRNPAGSKSRSSEDFDEVFWRFYIKLSKGWEGNAKKVTRASVFSASDWRQAMIAHVWHGNELALGTDPKTFVSGSTVTSTTYNDQNNGTWLGAKSGSTQIYATDNADHWICIESRVKLNSPGNSDGEQDLWIDGELEIRQTGLNWIGSWRDYGINMISLGNYWNGGSPRPQQRYLDNLVIATSRIGMAGSPVNPAIYKTAFDYAGHTQSGFEGQVSTTSSETGMVWAGQVSGTGNTLVVNSSSGAFQGSLAGQASLAQCTTYYARVRQADEGGNLSGWSPWKMFVTLEAPWGGGEVGPLEVN</sequence>